<keyword evidence="2" id="KW-1185">Reference proteome</keyword>
<dbReference type="RefSeq" id="WP_212703430.1">
    <property type="nucleotide sequence ID" value="NZ_CP073581.1"/>
</dbReference>
<name>A0A975JBT6_9RHOB</name>
<protein>
    <submittedName>
        <fullName evidence="1">Glycosyltransferase family 2 protein</fullName>
    </submittedName>
</protein>
<organism evidence="1 2">
    <name type="scientific">Sulfitobacter albidus</name>
    <dbReference type="NCBI Taxonomy" id="2829501"/>
    <lineage>
        <taxon>Bacteria</taxon>
        <taxon>Pseudomonadati</taxon>
        <taxon>Pseudomonadota</taxon>
        <taxon>Alphaproteobacteria</taxon>
        <taxon>Rhodobacterales</taxon>
        <taxon>Roseobacteraceae</taxon>
        <taxon>Sulfitobacter</taxon>
    </lineage>
</organism>
<gene>
    <name evidence="1" type="ORF">KDD17_09355</name>
</gene>
<evidence type="ECO:0000313" key="1">
    <source>
        <dbReference type="EMBL" id="QUJ75225.1"/>
    </source>
</evidence>
<dbReference type="AlphaFoldDB" id="A0A975JBT6"/>
<dbReference type="KEGG" id="sual:KDD17_09355"/>
<dbReference type="Proteomes" id="UP000683291">
    <property type="component" value="Chromosome 1"/>
</dbReference>
<sequence length="342" mass="37850">MSRTSIFSRLRRKAAEALRGRRFRAAVEPLHGAGFDVPEGAVLAIVLVRNGGYHLDAFFDYYRRLGITHFAFLDNGSTDDTVARIEAQPGTVIDRVALPLAQYEDLMRAYPAQRYGAGRWCLYVDMDEQFDFEGRAEIGLPGLIAYLEGRGDTALMAQMLEMFPDVPLAEVADLSFDAALRAFRYYDVSTVDRFAYHSAQIEFSALMADNTVPTDALQFCFGGVRGRVFGEECCLTKHPLVFNGPDVRIAPHPHVSSGVRVSDFSAVIRHYKFAGDAAARDAAQAGTGALAHGEDAARLRVMGRDPRVTLYSDAAREWAGIEPLYDAGFLVRSDAYSAWVRR</sequence>
<dbReference type="EMBL" id="CP073581">
    <property type="protein sequence ID" value="QUJ75225.1"/>
    <property type="molecule type" value="Genomic_DNA"/>
</dbReference>
<proteinExistence type="predicted"/>
<dbReference type="Pfam" id="PF13704">
    <property type="entry name" value="Glyco_tranf_2_4"/>
    <property type="match status" value="1"/>
</dbReference>
<accession>A0A975JBT6</accession>
<reference evidence="1" key="1">
    <citation type="submission" date="2021-04" db="EMBL/GenBank/DDBJ databases">
        <title>Complete genome sequence for Sulfitobacter sp. strain JK7-1.</title>
        <authorList>
            <person name="Park S.-J."/>
        </authorList>
    </citation>
    <scope>NUCLEOTIDE SEQUENCE</scope>
    <source>
        <strain evidence="1">JK7-1</strain>
    </source>
</reference>
<evidence type="ECO:0000313" key="2">
    <source>
        <dbReference type="Proteomes" id="UP000683291"/>
    </source>
</evidence>